<keyword evidence="8" id="KW-0408">Iron</keyword>
<sequence>MPTTGRTMTASIGNRHFVLRRLHSLLGLLPVGAFLIFHLWENSQSRFGAEHYNREVVEALQGLNYLVPIELLVIALPLLLHAVIGLAITREMRAEPIRYRYARNWAYWLQRLSGVVILLFLLLHVGMTRIQGLWTPAIRDDLYGYMQTLLSNPGFFALYLVGLLASVFHLANGLSTMAIVWGLTTSAAAQRRFAWACAGFGVLLAALGVHGMLGFLS</sequence>
<dbReference type="Proteomes" id="UP000295247">
    <property type="component" value="Unassembled WGS sequence"/>
</dbReference>
<dbReference type="InterPro" id="IPR034804">
    <property type="entry name" value="SQR/QFR_C/D"/>
</dbReference>
<comment type="function">
    <text evidence="2">Membrane-anchoring subunit of succinate dehydrogenase (SDH).</text>
</comment>
<feature type="transmembrane region" description="Helical" evidence="10">
    <location>
        <begin position="193"/>
        <end position="216"/>
    </location>
</feature>
<evidence type="ECO:0000256" key="8">
    <source>
        <dbReference type="ARBA" id="ARBA00023004"/>
    </source>
</evidence>
<dbReference type="NCBIfam" id="TIGR02046">
    <property type="entry name" value="sdhC_b558_fam"/>
    <property type="match status" value="1"/>
</dbReference>
<evidence type="ECO:0000256" key="5">
    <source>
        <dbReference type="ARBA" id="ARBA00022692"/>
    </source>
</evidence>
<gene>
    <name evidence="11" type="ORF">EDC29_101131</name>
</gene>
<comment type="caution">
    <text evidence="11">The sequence shown here is derived from an EMBL/GenBank/DDBJ whole genome shotgun (WGS) entry which is preliminary data.</text>
</comment>
<feature type="transmembrane region" description="Helical" evidence="10">
    <location>
        <begin position="65"/>
        <end position="88"/>
    </location>
</feature>
<comment type="subcellular location">
    <subcellularLocation>
        <location evidence="3">Membrane</location>
    </subcellularLocation>
</comment>
<dbReference type="AlphaFoldDB" id="A0A4R4AKE6"/>
<evidence type="ECO:0000313" key="12">
    <source>
        <dbReference type="Proteomes" id="UP000295247"/>
    </source>
</evidence>
<keyword evidence="5 10" id="KW-0812">Transmembrane</keyword>
<dbReference type="InterPro" id="IPR000701">
    <property type="entry name" value="SuccDH_FuR_B_TM-su"/>
</dbReference>
<dbReference type="GO" id="GO:0016020">
    <property type="term" value="C:membrane"/>
    <property type="evidence" value="ECO:0007669"/>
    <property type="project" value="UniProtKB-SubCell"/>
</dbReference>
<dbReference type="InterPro" id="IPR011138">
    <property type="entry name" value="Cytochrome_b-558"/>
</dbReference>
<keyword evidence="9 10" id="KW-0472">Membrane</keyword>
<dbReference type="EMBL" id="SMDC01000001">
    <property type="protein sequence ID" value="TCW39715.1"/>
    <property type="molecule type" value="Genomic_DNA"/>
</dbReference>
<evidence type="ECO:0000256" key="6">
    <source>
        <dbReference type="ARBA" id="ARBA00022723"/>
    </source>
</evidence>
<keyword evidence="4" id="KW-0349">Heme</keyword>
<evidence type="ECO:0000313" key="11">
    <source>
        <dbReference type="EMBL" id="TCW39715.1"/>
    </source>
</evidence>
<comment type="cofactor">
    <cofactor evidence="1">
        <name>heme</name>
        <dbReference type="ChEBI" id="CHEBI:30413"/>
    </cofactor>
</comment>
<dbReference type="Gene3D" id="1.20.1300.10">
    <property type="entry name" value="Fumarate reductase/succinate dehydrogenase, transmembrane subunit"/>
    <property type="match status" value="1"/>
</dbReference>
<reference evidence="11 12" key="1">
    <citation type="submission" date="2019-03" db="EMBL/GenBank/DDBJ databases">
        <title>Genomic Encyclopedia of Type Strains, Phase IV (KMG-IV): sequencing the most valuable type-strain genomes for metagenomic binning, comparative biology and taxonomic classification.</title>
        <authorList>
            <person name="Goeker M."/>
        </authorList>
    </citation>
    <scope>NUCLEOTIDE SEQUENCE [LARGE SCALE GENOMIC DNA]</scope>
    <source>
        <strain evidence="11 12">DSM 203</strain>
    </source>
</reference>
<name>A0A4R4AKE6_MARGR</name>
<keyword evidence="6" id="KW-0479">Metal-binding</keyword>
<organism evidence="11 12">
    <name type="scientific">Marichromatium gracile</name>
    <name type="common">Chromatium gracile</name>
    <dbReference type="NCBI Taxonomy" id="1048"/>
    <lineage>
        <taxon>Bacteria</taxon>
        <taxon>Pseudomonadati</taxon>
        <taxon>Pseudomonadota</taxon>
        <taxon>Gammaproteobacteria</taxon>
        <taxon>Chromatiales</taxon>
        <taxon>Chromatiaceae</taxon>
        <taxon>Marichromatium</taxon>
    </lineage>
</organism>
<evidence type="ECO:0000256" key="7">
    <source>
        <dbReference type="ARBA" id="ARBA00022989"/>
    </source>
</evidence>
<protein>
    <submittedName>
        <fullName evidence="11">Succinate dehydrogenase subunit C</fullName>
    </submittedName>
</protein>
<proteinExistence type="predicted"/>
<dbReference type="GO" id="GO:0046872">
    <property type="term" value="F:metal ion binding"/>
    <property type="evidence" value="ECO:0007669"/>
    <property type="project" value="UniProtKB-KW"/>
</dbReference>
<dbReference type="SUPFAM" id="SSF81343">
    <property type="entry name" value="Fumarate reductase respiratory complex transmembrane subunits"/>
    <property type="match status" value="1"/>
</dbReference>
<dbReference type="Pfam" id="PF01127">
    <property type="entry name" value="Sdh_cyt"/>
    <property type="match status" value="1"/>
</dbReference>
<evidence type="ECO:0000256" key="3">
    <source>
        <dbReference type="ARBA" id="ARBA00004370"/>
    </source>
</evidence>
<feature type="transmembrane region" description="Helical" evidence="10">
    <location>
        <begin position="156"/>
        <end position="181"/>
    </location>
</feature>
<evidence type="ECO:0000256" key="2">
    <source>
        <dbReference type="ARBA" id="ARBA00004050"/>
    </source>
</evidence>
<evidence type="ECO:0000256" key="9">
    <source>
        <dbReference type="ARBA" id="ARBA00023136"/>
    </source>
</evidence>
<accession>A0A4R4AKE6</accession>
<evidence type="ECO:0000256" key="10">
    <source>
        <dbReference type="SAM" id="Phobius"/>
    </source>
</evidence>
<feature type="transmembrane region" description="Helical" evidence="10">
    <location>
        <begin position="21"/>
        <end position="40"/>
    </location>
</feature>
<keyword evidence="7 10" id="KW-1133">Transmembrane helix</keyword>
<evidence type="ECO:0000256" key="1">
    <source>
        <dbReference type="ARBA" id="ARBA00001971"/>
    </source>
</evidence>
<evidence type="ECO:0000256" key="4">
    <source>
        <dbReference type="ARBA" id="ARBA00022617"/>
    </source>
</evidence>
<feature type="transmembrane region" description="Helical" evidence="10">
    <location>
        <begin position="108"/>
        <end position="127"/>
    </location>
</feature>